<accession>A0AAW5HYS7</accession>
<keyword evidence="1" id="KW-0472">Membrane</keyword>
<keyword evidence="1" id="KW-1133">Transmembrane helix</keyword>
<organism evidence="3 4">
    <name type="scientific">Corynebacterium lipophilum</name>
    <dbReference type="NCBI Taxonomy" id="2804918"/>
    <lineage>
        <taxon>Bacteria</taxon>
        <taxon>Bacillati</taxon>
        <taxon>Actinomycetota</taxon>
        <taxon>Actinomycetes</taxon>
        <taxon>Mycobacteriales</taxon>
        <taxon>Corynebacteriaceae</taxon>
        <taxon>Corynebacterium</taxon>
    </lineage>
</organism>
<dbReference type="EMBL" id="JAEUWV010000012">
    <property type="protein sequence ID" value="MCO6394951.1"/>
    <property type="molecule type" value="Genomic_DNA"/>
</dbReference>
<feature type="transmembrane region" description="Helical" evidence="1">
    <location>
        <begin position="34"/>
        <end position="56"/>
    </location>
</feature>
<feature type="domain" description="Phage shock protein PspC N-terminal" evidence="2">
    <location>
        <begin position="4"/>
        <end position="59"/>
    </location>
</feature>
<reference evidence="3 4" key="1">
    <citation type="submission" date="2021-01" db="EMBL/GenBank/DDBJ databases">
        <title>Identification and Characterization of Corynebacterium sp.</title>
        <authorList>
            <person name="Luo Q."/>
            <person name="Qu P."/>
            <person name="Chen Q."/>
        </authorList>
    </citation>
    <scope>NUCLEOTIDE SEQUENCE [LARGE SCALE GENOMIC DNA]</scope>
    <source>
        <strain evidence="3 4">MC-18</strain>
    </source>
</reference>
<evidence type="ECO:0000313" key="4">
    <source>
        <dbReference type="Proteomes" id="UP001205920"/>
    </source>
</evidence>
<dbReference type="Proteomes" id="UP001205920">
    <property type="component" value="Unassembled WGS sequence"/>
</dbReference>
<evidence type="ECO:0000256" key="1">
    <source>
        <dbReference type="SAM" id="Phobius"/>
    </source>
</evidence>
<proteinExistence type="predicted"/>
<dbReference type="InterPro" id="IPR007168">
    <property type="entry name" value="Phageshock_PspC_N"/>
</dbReference>
<dbReference type="AlphaFoldDB" id="A0AAW5HYS7"/>
<evidence type="ECO:0000313" key="3">
    <source>
        <dbReference type="EMBL" id="MCO6394951.1"/>
    </source>
</evidence>
<comment type="caution">
    <text evidence="3">The sequence shown here is derived from an EMBL/GenBank/DDBJ whole genome shotgun (WGS) entry which is preliminary data.</text>
</comment>
<gene>
    <name evidence="3" type="ORF">JMN37_08200</name>
</gene>
<keyword evidence="4" id="KW-1185">Reference proteome</keyword>
<keyword evidence="1" id="KW-0812">Transmembrane</keyword>
<sequence length="73" mass="8416">MRRPYYRTSRGRVIAGVCAGLAERYGRSPDTIRWWYAVAQLFSLPAIATYILQWLLYPLDDNPEPPETEQPAS</sequence>
<evidence type="ECO:0000259" key="2">
    <source>
        <dbReference type="Pfam" id="PF04024"/>
    </source>
</evidence>
<protein>
    <submittedName>
        <fullName evidence="3">PspC domain-containing protein</fullName>
    </submittedName>
</protein>
<dbReference type="RefSeq" id="WP_083329431.1">
    <property type="nucleotide sequence ID" value="NZ_JAEUWV010000012.1"/>
</dbReference>
<name>A0AAW5HYS7_9CORY</name>
<dbReference type="Pfam" id="PF04024">
    <property type="entry name" value="PspC"/>
    <property type="match status" value="1"/>
</dbReference>